<evidence type="ECO:0008006" key="4">
    <source>
        <dbReference type="Google" id="ProtNLM"/>
    </source>
</evidence>
<gene>
    <name evidence="2" type="ORF">GU920_07490</name>
</gene>
<reference evidence="3" key="1">
    <citation type="submission" date="2020-01" db="EMBL/GenBank/DDBJ databases">
        <title>Sphingomonas sp. strain CSW-10.</title>
        <authorList>
            <person name="Chen W.-M."/>
        </authorList>
    </citation>
    <scope>NUCLEOTIDE SEQUENCE [LARGE SCALE GENOMIC DNA]</scope>
    <source>
        <strain evidence="3">CCP-1</strain>
    </source>
</reference>
<keyword evidence="3" id="KW-1185">Reference proteome</keyword>
<dbReference type="Proteomes" id="UP001517376">
    <property type="component" value="Unassembled WGS sequence"/>
</dbReference>
<sequence>MRFLLAILVIFTLRPAVAQTVAVTTGDHASFTRLVLTLPAATDWTLGRTQDGYIFRVAGAQPGYDLSQVFQRISRARLSAIWADPEDGSLRLGVGCPCHALPFEFRPGTVVIDLKDGPPPPGSSFELTLDGEALAALTPKTPPRPKPRATQIPSPFVWHRLALEAARPGEPIAPAPAPKAPDPALLALREDLLMEFSRSAAEGLIDPARPSQGNPPSRMRSASVPINLRLGEPLDARTGLALPRSMAAQGQTCPDDQSLALAEWGDGRPIPVQMAEAMADLTGEFDEPDPAAVSRAVRFLLHVGFGAEAAALLKALPVDHPDASLWQSLARLVDGDEDPNGAFRALAACDSPAALWAALADRSLSAADINTTALLRAFSALPPQLRQSLGPDLAESFLQKGDRNTATALHDALSRLPGLQDPRSRILASRIASAYGATPDATEALQAVLEDPGPAQLEALVTLVELHAAEGRPLDPAQADALAAFLSQAASTPMQSDVARAHVLALALTDRFDAAFSALPQAPDATADLWRLLSLGSDSALLHHAIGSQGDGVPPAVREVIATRLHDLGFPEEAAAWMPGRQADTPPASTTEQSAILARDWGALDEAAPAPWQSLAAQLDPIPPTDAQPLARGRALTASSAETRAAISALLDTVPAP</sequence>
<evidence type="ECO:0000256" key="1">
    <source>
        <dbReference type="SAM" id="SignalP"/>
    </source>
</evidence>
<dbReference type="EMBL" id="JAAATW010000001">
    <property type="protein sequence ID" value="NBE07373.1"/>
    <property type="molecule type" value="Genomic_DNA"/>
</dbReference>
<protein>
    <recommendedName>
        <fullName evidence="4">HEAT repeat domain-containing protein</fullName>
    </recommendedName>
</protein>
<name>A0ABW9Y4F0_9RHOB</name>
<dbReference type="RefSeq" id="WP_161766291.1">
    <property type="nucleotide sequence ID" value="NZ_JAAATW010000001.1"/>
</dbReference>
<evidence type="ECO:0000313" key="3">
    <source>
        <dbReference type="Proteomes" id="UP001517376"/>
    </source>
</evidence>
<comment type="caution">
    <text evidence="2">The sequence shown here is derived from an EMBL/GenBank/DDBJ whole genome shotgun (WGS) entry which is preliminary data.</text>
</comment>
<keyword evidence="1" id="KW-0732">Signal</keyword>
<accession>A0ABW9Y4F0</accession>
<organism evidence="2 3">
    <name type="scientific">Paragemmobacter ruber</name>
    <dbReference type="NCBI Taxonomy" id="1985673"/>
    <lineage>
        <taxon>Bacteria</taxon>
        <taxon>Pseudomonadati</taxon>
        <taxon>Pseudomonadota</taxon>
        <taxon>Alphaproteobacteria</taxon>
        <taxon>Rhodobacterales</taxon>
        <taxon>Paracoccaceae</taxon>
        <taxon>Paragemmobacter</taxon>
    </lineage>
</organism>
<proteinExistence type="predicted"/>
<feature type="chain" id="PRO_5045892535" description="HEAT repeat domain-containing protein" evidence="1">
    <location>
        <begin position="19"/>
        <end position="657"/>
    </location>
</feature>
<evidence type="ECO:0000313" key="2">
    <source>
        <dbReference type="EMBL" id="NBE07373.1"/>
    </source>
</evidence>
<feature type="signal peptide" evidence="1">
    <location>
        <begin position="1"/>
        <end position="18"/>
    </location>
</feature>